<evidence type="ECO:0000313" key="2">
    <source>
        <dbReference type="EMBL" id="GJM64791.1"/>
    </source>
</evidence>
<gene>
    <name evidence="2" type="ORF">PEDI_53430</name>
</gene>
<proteinExistence type="predicted"/>
<dbReference type="AlphaFoldDB" id="A0AAN4W342"/>
<evidence type="ECO:0000313" key="3">
    <source>
        <dbReference type="Proteomes" id="UP001310022"/>
    </source>
</evidence>
<feature type="compositionally biased region" description="Polar residues" evidence="1">
    <location>
        <begin position="35"/>
        <end position="45"/>
    </location>
</feature>
<reference evidence="2 3" key="1">
    <citation type="submission" date="2021-12" db="EMBL/GenBank/DDBJ databases">
        <title>Genome sequencing of bacteria with rrn-lacking chromosome and rrn-plasmid.</title>
        <authorList>
            <person name="Anda M."/>
            <person name="Iwasaki W."/>
        </authorList>
    </citation>
    <scope>NUCLEOTIDE SEQUENCE [LARGE SCALE GENOMIC DNA]</scope>
    <source>
        <strain evidence="2 3">NBRC 15940</strain>
    </source>
</reference>
<evidence type="ECO:0000256" key="1">
    <source>
        <dbReference type="SAM" id="MobiDB-lite"/>
    </source>
</evidence>
<dbReference type="EMBL" id="BQKE01000007">
    <property type="protein sequence ID" value="GJM64791.1"/>
    <property type="molecule type" value="Genomic_DNA"/>
</dbReference>
<sequence length="45" mass="4929">MIGVLTKINGAFSYILGPRNNVINYKSPGIENPKQKQPNGKVSIE</sequence>
<organism evidence="2 3">
    <name type="scientific">Persicobacter diffluens</name>
    <dbReference type="NCBI Taxonomy" id="981"/>
    <lineage>
        <taxon>Bacteria</taxon>
        <taxon>Pseudomonadati</taxon>
        <taxon>Bacteroidota</taxon>
        <taxon>Cytophagia</taxon>
        <taxon>Cytophagales</taxon>
        <taxon>Persicobacteraceae</taxon>
        <taxon>Persicobacter</taxon>
    </lineage>
</organism>
<keyword evidence="3" id="KW-1185">Reference proteome</keyword>
<dbReference type="Proteomes" id="UP001310022">
    <property type="component" value="Unassembled WGS sequence"/>
</dbReference>
<protein>
    <submittedName>
        <fullName evidence="2">Uncharacterized protein</fullName>
    </submittedName>
</protein>
<feature type="region of interest" description="Disordered" evidence="1">
    <location>
        <begin position="26"/>
        <end position="45"/>
    </location>
</feature>
<name>A0AAN4W342_9BACT</name>
<comment type="caution">
    <text evidence="2">The sequence shown here is derived from an EMBL/GenBank/DDBJ whole genome shotgun (WGS) entry which is preliminary data.</text>
</comment>
<accession>A0AAN4W342</accession>